<dbReference type="Pfam" id="PF23896">
    <property type="entry name" value="DUF7244"/>
    <property type="match status" value="1"/>
</dbReference>
<feature type="domain" description="DUF7244" evidence="1">
    <location>
        <begin position="1"/>
        <end position="54"/>
    </location>
</feature>
<dbReference type="EMBL" id="PP554580">
    <property type="protein sequence ID" value="XCD29932.1"/>
    <property type="molecule type" value="Genomic_DNA"/>
</dbReference>
<organism evidence="2">
    <name type="scientific">Salmonella phage PMBT35</name>
    <dbReference type="NCBI Taxonomy" id="3137287"/>
    <lineage>
        <taxon>Viruses</taxon>
    </lineage>
</organism>
<reference evidence="2" key="1">
    <citation type="submission" date="2024-03" db="EMBL/GenBank/DDBJ databases">
        <title>This phage originates from the Bacteriophage catalogue of the Bacteriophage Competence Centre, Department of Microbiology und Biotechnology, Max Rubner-Institut, Kiel, Germany.</title>
        <authorList>
            <person name="Sprotte S."/>
            <person name="Brinks E."/>
        </authorList>
    </citation>
    <scope>NUCLEOTIDE SEQUENCE</scope>
</reference>
<dbReference type="InterPro" id="IPR055668">
    <property type="entry name" value="DUF7244"/>
</dbReference>
<evidence type="ECO:0000259" key="1">
    <source>
        <dbReference type="Pfam" id="PF23896"/>
    </source>
</evidence>
<name>A0AAU8BUN6_9VIRU</name>
<evidence type="ECO:0000313" key="2">
    <source>
        <dbReference type="EMBL" id="XCD29932.1"/>
    </source>
</evidence>
<proteinExistence type="predicted"/>
<accession>A0AAU8BUN6</accession>
<sequence>MKVRCVRNTSKSLPYTVGEIYRAVAIPGGLYEIRDGRGSAILAPLNGHYLTFSPL</sequence>
<protein>
    <recommendedName>
        <fullName evidence="1">DUF7244 domain-containing protein</fullName>
    </recommendedName>
</protein>